<dbReference type="InParanoid" id="Q752Z2"/>
<dbReference type="InterPro" id="IPR002809">
    <property type="entry name" value="EMC3/TMCO1"/>
</dbReference>
<reference evidence="9" key="2">
    <citation type="journal article" date="2013" name="G3 (Bethesda)">
        <title>Genomes of Ashbya fungi isolated from insects reveal four mating-type loci, numerous translocations, lack of transposons, and distinct gene duplications.</title>
        <authorList>
            <person name="Dietrich F.S."/>
            <person name="Voegeli S."/>
            <person name="Kuo S."/>
            <person name="Philippsen P."/>
        </authorList>
    </citation>
    <scope>GENOME REANNOTATION</scope>
    <source>
        <strain evidence="9">ATCC 10895 / CBS 109.51 / FGSC 9923 / NRRL Y-1056</strain>
    </source>
</reference>
<evidence type="ECO:0000313" key="8">
    <source>
        <dbReference type="EMBL" id="AAS53800.1"/>
    </source>
</evidence>
<dbReference type="SMART" id="SM01415">
    <property type="entry name" value="DUF106"/>
    <property type="match status" value="1"/>
</dbReference>
<dbReference type="OrthoDB" id="6745403at2759"/>
<evidence type="ECO:0000313" key="9">
    <source>
        <dbReference type="Proteomes" id="UP000000591"/>
    </source>
</evidence>
<sequence length="258" mass="28524">MSLGACAAGADLTLDSRLKLWVLLPISVVMILVGVVRRYLMILLTSKVKSVPRATVTENQYISKAIAMLTNGSSLHEEAFRMRQEYLAGVLSEGKYLALKGKAAEPQNVLADPNMTEALMGMAKGNLAGYIPQTVIMWWVNYFFAGFVLMKLPFPLTMRFKEMLQSGVMTADLDARWVSSISWYFISMFGLDPVYNLLFGDEAASQSMMQQQMFVGGAVPGGPTPEALMKNYANDLTIAQHESCFDGIEDRVLQMYAA</sequence>
<dbReference type="EMBL" id="AE016819">
    <property type="protein sequence ID" value="AAS53800.1"/>
    <property type="molecule type" value="Genomic_DNA"/>
</dbReference>
<dbReference type="PANTHER" id="PTHR13116:SF5">
    <property type="entry name" value="ER MEMBRANE PROTEIN COMPLEX SUBUNIT 3"/>
    <property type="match status" value="1"/>
</dbReference>
<dbReference type="eggNOG" id="KOG3188">
    <property type="taxonomic scope" value="Eukaryota"/>
</dbReference>
<evidence type="ECO:0000256" key="2">
    <source>
        <dbReference type="ARBA" id="ARBA00005376"/>
    </source>
</evidence>
<accession>Q752Z2</accession>
<feature type="transmembrane region" description="Helical" evidence="7">
    <location>
        <begin position="20"/>
        <end position="40"/>
    </location>
</feature>
<organism evidence="8 9">
    <name type="scientific">Eremothecium gossypii (strain ATCC 10895 / CBS 109.51 / FGSC 9923 / NRRL Y-1056)</name>
    <name type="common">Yeast</name>
    <name type="synonym">Ashbya gossypii</name>
    <dbReference type="NCBI Taxonomy" id="284811"/>
    <lineage>
        <taxon>Eukaryota</taxon>
        <taxon>Fungi</taxon>
        <taxon>Dikarya</taxon>
        <taxon>Ascomycota</taxon>
        <taxon>Saccharomycotina</taxon>
        <taxon>Saccharomycetes</taxon>
        <taxon>Saccharomycetales</taxon>
        <taxon>Saccharomycetaceae</taxon>
        <taxon>Eremothecium</taxon>
    </lineage>
</organism>
<evidence type="ECO:0000256" key="4">
    <source>
        <dbReference type="ARBA" id="ARBA00022692"/>
    </source>
</evidence>
<comment type="similarity">
    <text evidence="2 7">Belongs to the EMC3 family.</text>
</comment>
<keyword evidence="6 7" id="KW-0472">Membrane</keyword>
<evidence type="ECO:0000256" key="6">
    <source>
        <dbReference type="ARBA" id="ARBA00023136"/>
    </source>
</evidence>
<dbReference type="Proteomes" id="UP000000591">
    <property type="component" value="Chromosome VI"/>
</dbReference>
<protein>
    <recommendedName>
        <fullName evidence="3 7">ER membrane protein complex subunit 3</fullName>
    </recommendedName>
</protein>
<proteinExistence type="inferred from homology"/>
<keyword evidence="9" id="KW-1185">Reference proteome</keyword>
<comment type="subcellular location">
    <subcellularLocation>
        <location evidence="7">Endoplasmic reticulum membrane</location>
        <topology evidence="7">Multi-pass membrane protein</topology>
    </subcellularLocation>
    <subcellularLocation>
        <location evidence="1">Membrane</location>
        <topology evidence="1">Multi-pass membrane protein</topology>
    </subcellularLocation>
</comment>
<keyword evidence="5 7" id="KW-1133">Transmembrane helix</keyword>
<dbReference type="GeneID" id="4622249"/>
<feature type="transmembrane region" description="Helical" evidence="7">
    <location>
        <begin position="181"/>
        <end position="199"/>
    </location>
</feature>
<dbReference type="HOGENOM" id="CLU_060791_0_0_1"/>
<evidence type="ECO:0000256" key="5">
    <source>
        <dbReference type="ARBA" id="ARBA00022989"/>
    </source>
</evidence>
<evidence type="ECO:0000256" key="1">
    <source>
        <dbReference type="ARBA" id="ARBA00004141"/>
    </source>
</evidence>
<dbReference type="STRING" id="284811.Q752Z2"/>
<dbReference type="InterPro" id="IPR008568">
    <property type="entry name" value="EMC3"/>
</dbReference>
<dbReference type="GO" id="GO:0072546">
    <property type="term" value="C:EMC complex"/>
    <property type="evidence" value="ECO:0000318"/>
    <property type="project" value="GO_Central"/>
</dbReference>
<dbReference type="KEGG" id="ago:AGOS_AFR429C"/>
<dbReference type="RefSeq" id="NP_985976.1">
    <property type="nucleotide sequence ID" value="NM_211331.1"/>
</dbReference>
<dbReference type="AlphaFoldDB" id="Q752Z2"/>
<dbReference type="PANTHER" id="PTHR13116">
    <property type="entry name" value="ER MEMBRANE PROTEIN COMPLEX SUBUNIT 3"/>
    <property type="match status" value="1"/>
</dbReference>
<evidence type="ECO:0000256" key="3">
    <source>
        <dbReference type="ARBA" id="ARBA00020822"/>
    </source>
</evidence>
<reference evidence="8 9" key="1">
    <citation type="journal article" date="2004" name="Science">
        <title>The Ashbya gossypii genome as a tool for mapping the ancient Saccharomyces cerevisiae genome.</title>
        <authorList>
            <person name="Dietrich F.S."/>
            <person name="Voegeli S."/>
            <person name="Brachat S."/>
            <person name="Lerch A."/>
            <person name="Gates K."/>
            <person name="Steiner S."/>
            <person name="Mohr C."/>
            <person name="Pohlmann R."/>
            <person name="Luedi P."/>
            <person name="Choi S."/>
            <person name="Wing R.A."/>
            <person name="Flavier A."/>
            <person name="Gaffney T.D."/>
            <person name="Philippsen P."/>
        </authorList>
    </citation>
    <scope>NUCLEOTIDE SEQUENCE [LARGE SCALE GENOMIC DNA]</scope>
    <source>
        <strain evidence="9">ATCC 10895 / CBS 109.51 / FGSC 9923 / NRRL Y-1056</strain>
    </source>
</reference>
<comment type="function">
    <text evidence="7">The EMC seems to be required for efficient folding of proteins in the endoplasmic reticulum (ER).</text>
</comment>
<feature type="transmembrane region" description="Helical" evidence="7">
    <location>
        <begin position="127"/>
        <end position="150"/>
    </location>
</feature>
<name>Q752Z2_EREGS</name>
<evidence type="ECO:0000256" key="7">
    <source>
        <dbReference type="PIRNR" id="PIRNR010045"/>
    </source>
</evidence>
<dbReference type="FunCoup" id="Q752Z2">
    <property type="interactions" value="441"/>
</dbReference>
<gene>
    <name evidence="8" type="ORF">AGOS_AFR429C</name>
</gene>
<dbReference type="Pfam" id="PF01956">
    <property type="entry name" value="EMC3_TMCO1"/>
    <property type="match status" value="1"/>
</dbReference>
<dbReference type="PIRSF" id="PIRSF010045">
    <property type="entry name" value="DUF850_TM_euk"/>
    <property type="match status" value="1"/>
</dbReference>
<keyword evidence="4 7" id="KW-0812">Transmembrane</keyword>
<dbReference type="OMA" id="KDMDPRW"/>